<dbReference type="Proteomes" id="UP001356427">
    <property type="component" value="Unassembled WGS sequence"/>
</dbReference>
<protein>
    <submittedName>
        <fullName evidence="2">Uncharacterized protein</fullName>
    </submittedName>
</protein>
<sequence length="71" mass="8434">MIAFNILARRQRLRRHRILAVRYQTTLHWTAKQGRVEAVDMMVRAGMNVNIRLVSDRRGDRWCQAVQINDT</sequence>
<keyword evidence="1" id="KW-0040">ANK repeat</keyword>
<evidence type="ECO:0000313" key="3">
    <source>
        <dbReference type="Proteomes" id="UP001356427"/>
    </source>
</evidence>
<dbReference type="PROSITE" id="PS50297">
    <property type="entry name" value="ANK_REP_REGION"/>
    <property type="match status" value="1"/>
</dbReference>
<proteinExistence type="predicted"/>
<feature type="repeat" description="ANK" evidence="1">
    <location>
        <begin position="22"/>
        <end position="54"/>
    </location>
</feature>
<evidence type="ECO:0000313" key="2">
    <source>
        <dbReference type="EMBL" id="KAK6288403.1"/>
    </source>
</evidence>
<evidence type="ECO:0000256" key="1">
    <source>
        <dbReference type="PROSITE-ProRule" id="PRU00023"/>
    </source>
</evidence>
<dbReference type="EMBL" id="JAGTTL010000445">
    <property type="protein sequence ID" value="KAK6288403.1"/>
    <property type="molecule type" value="Genomic_DNA"/>
</dbReference>
<dbReference type="AlphaFoldDB" id="A0AAN8Q3V2"/>
<accession>A0AAN8Q3V2</accession>
<reference evidence="2 3" key="1">
    <citation type="submission" date="2021-04" db="EMBL/GenBank/DDBJ databases">
        <authorList>
            <person name="De Guttry C."/>
            <person name="Zahm M."/>
            <person name="Klopp C."/>
            <person name="Cabau C."/>
            <person name="Louis A."/>
            <person name="Berthelot C."/>
            <person name="Parey E."/>
            <person name="Roest Crollius H."/>
            <person name="Montfort J."/>
            <person name="Robinson-Rechavi M."/>
            <person name="Bucao C."/>
            <person name="Bouchez O."/>
            <person name="Gislard M."/>
            <person name="Lluch J."/>
            <person name="Milhes M."/>
            <person name="Lampietro C."/>
            <person name="Lopez Roques C."/>
            <person name="Donnadieu C."/>
            <person name="Braasch I."/>
            <person name="Desvignes T."/>
            <person name="Postlethwait J."/>
            <person name="Bobe J."/>
            <person name="Wedekind C."/>
            <person name="Guiguen Y."/>
        </authorList>
    </citation>
    <scope>NUCLEOTIDE SEQUENCE [LARGE SCALE GENOMIC DNA]</scope>
    <source>
        <strain evidence="2">Cs_M1</strain>
        <tissue evidence="2">Blood</tissue>
    </source>
</reference>
<name>A0AAN8Q3V2_9TELE</name>
<organism evidence="2 3">
    <name type="scientific">Coregonus suidteri</name>
    <dbReference type="NCBI Taxonomy" id="861788"/>
    <lineage>
        <taxon>Eukaryota</taxon>
        <taxon>Metazoa</taxon>
        <taxon>Chordata</taxon>
        <taxon>Craniata</taxon>
        <taxon>Vertebrata</taxon>
        <taxon>Euteleostomi</taxon>
        <taxon>Actinopterygii</taxon>
        <taxon>Neopterygii</taxon>
        <taxon>Teleostei</taxon>
        <taxon>Protacanthopterygii</taxon>
        <taxon>Salmoniformes</taxon>
        <taxon>Salmonidae</taxon>
        <taxon>Coregoninae</taxon>
        <taxon>Coregonus</taxon>
    </lineage>
</organism>
<dbReference type="InterPro" id="IPR002110">
    <property type="entry name" value="Ankyrin_rpt"/>
</dbReference>
<keyword evidence="3" id="KW-1185">Reference proteome</keyword>
<dbReference type="PROSITE" id="PS50088">
    <property type="entry name" value="ANK_REPEAT"/>
    <property type="match status" value="1"/>
</dbReference>
<gene>
    <name evidence="2" type="ORF">J4Q44_G00388970</name>
</gene>
<comment type="caution">
    <text evidence="2">The sequence shown here is derived from an EMBL/GenBank/DDBJ whole genome shotgun (WGS) entry which is preliminary data.</text>
</comment>